<dbReference type="NCBIfam" id="TIGR04474">
    <property type="entry name" value="tcm_partner"/>
    <property type="match status" value="1"/>
</dbReference>
<dbReference type="InterPro" id="IPR031009">
    <property type="entry name" value="Tcm_partner"/>
</dbReference>
<protein>
    <recommendedName>
        <fullName evidence="3">Three-Cys-motif partner protein</fullName>
    </recommendedName>
</protein>
<reference evidence="1" key="2">
    <citation type="submission" date="2020-09" db="EMBL/GenBank/DDBJ databases">
        <authorList>
            <person name="Sun Q."/>
            <person name="Ohkuma M."/>
        </authorList>
    </citation>
    <scope>NUCLEOTIDE SEQUENCE</scope>
    <source>
        <strain evidence="1">JCM 13306</strain>
    </source>
</reference>
<keyword evidence="2" id="KW-1185">Reference proteome</keyword>
<evidence type="ECO:0008006" key="3">
    <source>
        <dbReference type="Google" id="ProtNLM"/>
    </source>
</evidence>
<accession>A0A919F7J4</accession>
<dbReference type="Proteomes" id="UP000623958">
    <property type="component" value="Unassembled WGS sequence"/>
</dbReference>
<dbReference type="InterPro" id="IPR029063">
    <property type="entry name" value="SAM-dependent_MTases_sf"/>
</dbReference>
<dbReference type="Gene3D" id="3.40.50.150">
    <property type="entry name" value="Vaccinia Virus protein VP39"/>
    <property type="match status" value="1"/>
</dbReference>
<dbReference type="RefSeq" id="WP_434028992.1">
    <property type="nucleotide sequence ID" value="NZ_BNBA01000010.1"/>
</dbReference>
<reference evidence="1" key="1">
    <citation type="journal article" date="2014" name="Int. J. Syst. Evol. Microbiol.">
        <title>Complete genome sequence of Corynebacterium casei LMG S-19264T (=DSM 44701T), isolated from a smear-ripened cheese.</title>
        <authorList>
            <consortium name="US DOE Joint Genome Institute (JGI-PGF)"/>
            <person name="Walter F."/>
            <person name="Albersmeier A."/>
            <person name="Kalinowski J."/>
            <person name="Ruckert C."/>
        </authorList>
    </citation>
    <scope>NUCLEOTIDE SEQUENCE</scope>
    <source>
        <strain evidence="1">JCM 13306</strain>
    </source>
</reference>
<dbReference type="AlphaFoldDB" id="A0A919F7J4"/>
<evidence type="ECO:0000313" key="1">
    <source>
        <dbReference type="EMBL" id="GHH52123.1"/>
    </source>
</evidence>
<evidence type="ECO:0000313" key="2">
    <source>
        <dbReference type="Proteomes" id="UP000623958"/>
    </source>
</evidence>
<gene>
    <name evidence="1" type="ORF">GCM10009090_15290</name>
</gene>
<organism evidence="1 2">
    <name type="scientific">Xanthomonas boreopolis</name>
    <dbReference type="NCBI Taxonomy" id="86183"/>
    <lineage>
        <taxon>Bacteria</taxon>
        <taxon>Pseudomonadati</taxon>
        <taxon>Pseudomonadota</taxon>
        <taxon>Gammaproteobacteria</taxon>
        <taxon>Lysobacterales</taxon>
        <taxon>Lysobacteraceae</taxon>
        <taxon>Xanthomonas</taxon>
    </lineage>
</organism>
<sequence length="276" mass="31385">MPTKRKDDRYETDQMDGLRRELVGPWAQEKHQRLKHYVDISRAARRKFQGNSTFIDLYCGPGRARVKDSNIIIPGSAVAAAVEAARHSRFGKIYIADLDKTNVAHCEQRLAQEQIQPVFSYSDDAEVTARLIRQQLSPSALHLAFLDPYNIQALPFSVIQTLAELPRMDLLIHVSTMDLQRNVKAFMANGKLDRFAPGWHNSVDPAARNDVALLSVFHHWCGLIRELGYEEVGDLVERVSGTRNQPLYWLVLASKSKLGKEFWSKVSNVTPQHRLL</sequence>
<name>A0A919F7J4_9XANT</name>
<proteinExistence type="predicted"/>
<comment type="caution">
    <text evidence="1">The sequence shown here is derived from an EMBL/GenBank/DDBJ whole genome shotgun (WGS) entry which is preliminary data.</text>
</comment>
<dbReference type="EMBL" id="BNBA01000010">
    <property type="protein sequence ID" value="GHH52123.1"/>
    <property type="molecule type" value="Genomic_DNA"/>
</dbReference>